<dbReference type="EMBL" id="KL363208">
    <property type="protein sequence ID" value="KFD54363.1"/>
    <property type="molecule type" value="Genomic_DNA"/>
</dbReference>
<name>A0A085MAW7_9BILA</name>
<evidence type="ECO:0000256" key="1">
    <source>
        <dbReference type="SAM" id="SignalP"/>
    </source>
</evidence>
<dbReference type="GO" id="GO:0000149">
    <property type="term" value="F:SNARE binding"/>
    <property type="evidence" value="ECO:0007669"/>
    <property type="project" value="TreeGrafter"/>
</dbReference>
<evidence type="ECO:0008006" key="4">
    <source>
        <dbReference type="Google" id="ProtNLM"/>
    </source>
</evidence>
<keyword evidence="3" id="KW-1185">Reference proteome</keyword>
<proteinExistence type="predicted"/>
<feature type="signal peptide" evidence="1">
    <location>
        <begin position="1"/>
        <end position="31"/>
    </location>
</feature>
<dbReference type="PANTHER" id="PTHR10024">
    <property type="entry name" value="SYNAPTOTAGMIN"/>
    <property type="match status" value="1"/>
</dbReference>
<accession>A0A085MAW7</accession>
<dbReference type="GO" id="GO:0017156">
    <property type="term" value="P:calcium-ion regulated exocytosis"/>
    <property type="evidence" value="ECO:0007669"/>
    <property type="project" value="TreeGrafter"/>
</dbReference>
<dbReference type="GO" id="GO:0030276">
    <property type="term" value="F:clathrin binding"/>
    <property type="evidence" value="ECO:0007669"/>
    <property type="project" value="TreeGrafter"/>
</dbReference>
<dbReference type="InterPro" id="IPR035892">
    <property type="entry name" value="C2_domain_sf"/>
</dbReference>
<protein>
    <recommendedName>
        <fullName evidence="4">Synaptotagmin-12</fullName>
    </recommendedName>
</protein>
<dbReference type="GO" id="GO:0005886">
    <property type="term" value="C:plasma membrane"/>
    <property type="evidence" value="ECO:0007669"/>
    <property type="project" value="TreeGrafter"/>
</dbReference>
<dbReference type="SUPFAM" id="SSF49562">
    <property type="entry name" value="C2 domain (Calcium/lipid-binding domain, CaLB)"/>
    <property type="match status" value="2"/>
</dbReference>
<organism evidence="2 3">
    <name type="scientific">Trichuris suis</name>
    <name type="common">pig whipworm</name>
    <dbReference type="NCBI Taxonomy" id="68888"/>
    <lineage>
        <taxon>Eukaryota</taxon>
        <taxon>Metazoa</taxon>
        <taxon>Ecdysozoa</taxon>
        <taxon>Nematoda</taxon>
        <taxon>Enoplea</taxon>
        <taxon>Dorylaimia</taxon>
        <taxon>Trichinellida</taxon>
        <taxon>Trichuridae</taxon>
        <taxon>Trichuris</taxon>
    </lineage>
</organism>
<dbReference type="AlphaFoldDB" id="A0A085MAW7"/>
<sequence>MDNLFLYVAAAVLSVACLASLLSLLAQKVLASRNEEQLFGSISKKKVKKSGLRPATLDVPPIKLTVSPVAVNRSVDLGDDIPDVKGRGLLWSPSPEDDAQQAGKWRIWFQLHYSASDERLEITIFRLKTVEAEAGPSKLTGNLFFVVTILPEEELQLQSRMMPVTNAHMFQDTLKIKMTQDMFTDRQVRISMYVMDDDRRRISCGHTIVKLSLLDFDRCETYYFCNELDSLVKVMTKSRGEMHLSLMYDTKKERLTAQLFAARNLPDTAGSVVVISLTDRKFYMKTIVTIGRRRVKVDCGELCNSLSGIFKCSYSFHIPPRWLQSCSIQFLICELRNTTERRWGHVIVGSSRYAHGSGLEHWNEMINQHPKIVEMWHTIKHG</sequence>
<evidence type="ECO:0000313" key="3">
    <source>
        <dbReference type="Proteomes" id="UP000030764"/>
    </source>
</evidence>
<dbReference type="Proteomes" id="UP000030764">
    <property type="component" value="Unassembled WGS sequence"/>
</dbReference>
<evidence type="ECO:0000313" key="2">
    <source>
        <dbReference type="EMBL" id="KFD54363.1"/>
    </source>
</evidence>
<feature type="chain" id="PRO_5001795110" description="Synaptotagmin-12" evidence="1">
    <location>
        <begin position="32"/>
        <end position="382"/>
    </location>
</feature>
<dbReference type="Gene3D" id="2.60.40.150">
    <property type="entry name" value="C2 domain"/>
    <property type="match status" value="2"/>
</dbReference>
<keyword evidence="1" id="KW-0732">Signal</keyword>
<dbReference type="GO" id="GO:0001786">
    <property type="term" value="F:phosphatidylserine binding"/>
    <property type="evidence" value="ECO:0007669"/>
    <property type="project" value="TreeGrafter"/>
</dbReference>
<gene>
    <name evidence="2" type="ORF">M513_04706</name>
</gene>
<dbReference type="GO" id="GO:0005544">
    <property type="term" value="F:calcium-dependent phospholipid binding"/>
    <property type="evidence" value="ECO:0007669"/>
    <property type="project" value="TreeGrafter"/>
</dbReference>
<dbReference type="GO" id="GO:0070382">
    <property type="term" value="C:exocytic vesicle"/>
    <property type="evidence" value="ECO:0007669"/>
    <property type="project" value="TreeGrafter"/>
</dbReference>
<reference evidence="2 3" key="1">
    <citation type="journal article" date="2014" name="Nat. Genet.">
        <title>Genome and transcriptome of the porcine whipworm Trichuris suis.</title>
        <authorList>
            <person name="Jex A.R."/>
            <person name="Nejsum P."/>
            <person name="Schwarz E.M."/>
            <person name="Hu L."/>
            <person name="Young N.D."/>
            <person name="Hall R.S."/>
            <person name="Korhonen P.K."/>
            <person name="Liao S."/>
            <person name="Thamsborg S."/>
            <person name="Xia J."/>
            <person name="Xu P."/>
            <person name="Wang S."/>
            <person name="Scheerlinck J.P."/>
            <person name="Hofmann A."/>
            <person name="Sternberg P.W."/>
            <person name="Wang J."/>
            <person name="Gasser R.B."/>
        </authorList>
    </citation>
    <scope>NUCLEOTIDE SEQUENCE [LARGE SCALE GENOMIC DNA]</scope>
    <source>
        <strain evidence="2">DCEP-RM93M</strain>
    </source>
</reference>
<dbReference type="GO" id="GO:0005509">
    <property type="term" value="F:calcium ion binding"/>
    <property type="evidence" value="ECO:0007669"/>
    <property type="project" value="TreeGrafter"/>
</dbReference>